<comment type="catalytic activity">
    <reaction evidence="7 8">
        <text>CMP + ATP = CDP + ADP</text>
        <dbReference type="Rhea" id="RHEA:11600"/>
        <dbReference type="ChEBI" id="CHEBI:30616"/>
        <dbReference type="ChEBI" id="CHEBI:58069"/>
        <dbReference type="ChEBI" id="CHEBI:60377"/>
        <dbReference type="ChEBI" id="CHEBI:456216"/>
        <dbReference type="EC" id="2.7.4.25"/>
    </reaction>
</comment>
<feature type="binding site" evidence="8">
    <location>
        <begin position="14"/>
        <end position="22"/>
    </location>
    <ligand>
        <name>ATP</name>
        <dbReference type="ChEBI" id="CHEBI:30616"/>
    </ligand>
</feature>
<evidence type="ECO:0000256" key="5">
    <source>
        <dbReference type="ARBA" id="ARBA00022840"/>
    </source>
</evidence>
<comment type="catalytic activity">
    <reaction evidence="6 8">
        <text>dCMP + ATP = dCDP + ADP</text>
        <dbReference type="Rhea" id="RHEA:25094"/>
        <dbReference type="ChEBI" id="CHEBI:30616"/>
        <dbReference type="ChEBI" id="CHEBI:57566"/>
        <dbReference type="ChEBI" id="CHEBI:58593"/>
        <dbReference type="ChEBI" id="CHEBI:456216"/>
        <dbReference type="EC" id="2.7.4.25"/>
    </reaction>
</comment>
<evidence type="ECO:0000256" key="7">
    <source>
        <dbReference type="ARBA" id="ARBA00048478"/>
    </source>
</evidence>
<dbReference type="GO" id="GO:0006220">
    <property type="term" value="P:pyrimidine nucleotide metabolic process"/>
    <property type="evidence" value="ECO:0007669"/>
    <property type="project" value="UniProtKB-UniRule"/>
</dbReference>
<evidence type="ECO:0000256" key="3">
    <source>
        <dbReference type="ARBA" id="ARBA00022741"/>
    </source>
</evidence>
<dbReference type="Gene3D" id="3.40.50.300">
    <property type="entry name" value="P-loop containing nucleotide triphosphate hydrolases"/>
    <property type="match status" value="1"/>
</dbReference>
<dbReference type="GO" id="GO:0005524">
    <property type="term" value="F:ATP binding"/>
    <property type="evidence" value="ECO:0007669"/>
    <property type="project" value="UniProtKB-UniRule"/>
</dbReference>
<dbReference type="EC" id="2.7.4.25" evidence="8"/>
<feature type="domain" description="Cytidylate kinase" evidence="9">
    <location>
        <begin position="10"/>
        <end position="226"/>
    </location>
</feature>
<name>A0A6N7W3U1_9ACTO</name>
<keyword evidence="11" id="KW-1185">Reference proteome</keyword>
<evidence type="ECO:0000313" key="11">
    <source>
        <dbReference type="Proteomes" id="UP000470875"/>
    </source>
</evidence>
<evidence type="ECO:0000256" key="1">
    <source>
        <dbReference type="ARBA" id="ARBA00009427"/>
    </source>
</evidence>
<dbReference type="AlphaFoldDB" id="A0A6N7W3U1"/>
<evidence type="ECO:0000256" key="2">
    <source>
        <dbReference type="ARBA" id="ARBA00022679"/>
    </source>
</evidence>
<dbReference type="EMBL" id="VULO01000004">
    <property type="protein sequence ID" value="MSS83965.1"/>
    <property type="molecule type" value="Genomic_DNA"/>
</dbReference>
<dbReference type="GO" id="GO:0005737">
    <property type="term" value="C:cytoplasm"/>
    <property type="evidence" value="ECO:0007669"/>
    <property type="project" value="UniProtKB-SubCell"/>
</dbReference>
<comment type="caution">
    <text evidence="10">The sequence shown here is derived from an EMBL/GenBank/DDBJ whole genome shotgun (WGS) entry which is preliminary data.</text>
</comment>
<dbReference type="CDD" id="cd02020">
    <property type="entry name" value="CMPK"/>
    <property type="match status" value="1"/>
</dbReference>
<dbReference type="GO" id="GO:0036431">
    <property type="term" value="F:dCMP kinase activity"/>
    <property type="evidence" value="ECO:0007669"/>
    <property type="project" value="InterPro"/>
</dbReference>
<gene>
    <name evidence="8 10" type="primary">cmk</name>
    <name evidence="10" type="ORF">FYJ24_04130</name>
</gene>
<dbReference type="Pfam" id="PF02224">
    <property type="entry name" value="Cytidylate_kin"/>
    <property type="match status" value="1"/>
</dbReference>
<keyword evidence="2 8" id="KW-0808">Transferase</keyword>
<comment type="subcellular location">
    <subcellularLocation>
        <location evidence="8">Cytoplasm</location>
    </subcellularLocation>
</comment>
<comment type="similarity">
    <text evidence="1 8">Belongs to the cytidylate kinase family. Type 1 subfamily.</text>
</comment>
<dbReference type="InterPro" id="IPR011994">
    <property type="entry name" value="Cytidylate_kinase_dom"/>
</dbReference>
<proteinExistence type="inferred from homology"/>
<evidence type="ECO:0000256" key="8">
    <source>
        <dbReference type="HAMAP-Rule" id="MF_00238"/>
    </source>
</evidence>
<keyword evidence="5 8" id="KW-0067">ATP-binding</keyword>
<keyword evidence="4 8" id="KW-0418">Kinase</keyword>
<sequence>MVTEHKGILIAIDGPSGSGKSTVAKAIAVRLGITYLDTGAMYRALTWFCLEQGIDLDKTELVRQQADSLDFSMTHDPHSPRFFAGDIDITAEIRTPRVAERVAEVARNLSVRSWMATEQRRVMTQARESGHGMIAEGRDITTVVCPDADVRVLLLADEKERLRRRTYELYGSDAPQYLKATAKQIGERDRSDATVSDFFEAAEGVSVIDSTGKSIEDVVDEIVAMTRSL</sequence>
<dbReference type="InterPro" id="IPR003136">
    <property type="entry name" value="Cytidylate_kin"/>
</dbReference>
<keyword evidence="8" id="KW-0963">Cytoplasm</keyword>
<organism evidence="10 11">
    <name type="scientific">Scrofimicrobium canadense</name>
    <dbReference type="NCBI Taxonomy" id="2652290"/>
    <lineage>
        <taxon>Bacteria</taxon>
        <taxon>Bacillati</taxon>
        <taxon>Actinomycetota</taxon>
        <taxon>Actinomycetes</taxon>
        <taxon>Actinomycetales</taxon>
        <taxon>Actinomycetaceae</taxon>
        <taxon>Scrofimicrobium</taxon>
    </lineage>
</organism>
<dbReference type="Proteomes" id="UP000470875">
    <property type="component" value="Unassembled WGS sequence"/>
</dbReference>
<evidence type="ECO:0000256" key="6">
    <source>
        <dbReference type="ARBA" id="ARBA00047615"/>
    </source>
</evidence>
<reference evidence="10 11" key="1">
    <citation type="submission" date="2019-08" db="EMBL/GenBank/DDBJ databases">
        <title>In-depth cultivation of the pig gut microbiome towards novel bacterial diversity and tailored functional studies.</title>
        <authorList>
            <person name="Wylensek D."/>
            <person name="Hitch T.C.A."/>
            <person name="Clavel T."/>
        </authorList>
    </citation>
    <scope>NUCLEOTIDE SEQUENCE [LARGE SCALE GENOMIC DNA]</scope>
    <source>
        <strain evidence="10 11">WB03_NA08</strain>
    </source>
</reference>
<accession>A0A6N7W3U1</accession>
<evidence type="ECO:0000313" key="10">
    <source>
        <dbReference type="EMBL" id="MSS83965.1"/>
    </source>
</evidence>
<dbReference type="NCBIfam" id="TIGR00017">
    <property type="entry name" value="cmk"/>
    <property type="match status" value="1"/>
</dbReference>
<dbReference type="SUPFAM" id="SSF52540">
    <property type="entry name" value="P-loop containing nucleoside triphosphate hydrolases"/>
    <property type="match status" value="1"/>
</dbReference>
<evidence type="ECO:0000256" key="4">
    <source>
        <dbReference type="ARBA" id="ARBA00022777"/>
    </source>
</evidence>
<keyword evidence="3 8" id="KW-0547">Nucleotide-binding</keyword>
<protein>
    <recommendedName>
        <fullName evidence="8">Cytidylate kinase</fullName>
        <shortName evidence="8">CK</shortName>
        <ecNumber evidence="8">2.7.4.25</ecNumber>
    </recommendedName>
    <alternativeName>
        <fullName evidence="8">Cytidine monophosphate kinase</fullName>
        <shortName evidence="8">CMP kinase</shortName>
    </alternativeName>
</protein>
<dbReference type="InterPro" id="IPR027417">
    <property type="entry name" value="P-loop_NTPase"/>
</dbReference>
<evidence type="ECO:0000259" key="9">
    <source>
        <dbReference type="Pfam" id="PF02224"/>
    </source>
</evidence>
<dbReference type="HAMAP" id="MF_00238">
    <property type="entry name" value="Cytidyl_kinase_type1"/>
    <property type="match status" value="1"/>
</dbReference>